<evidence type="ECO:0008006" key="4">
    <source>
        <dbReference type="Google" id="ProtNLM"/>
    </source>
</evidence>
<feature type="region of interest" description="Disordered" evidence="1">
    <location>
        <begin position="1"/>
        <end position="22"/>
    </location>
</feature>
<organism evidence="2 3">
    <name type="scientific">Schaalia odontolytica</name>
    <dbReference type="NCBI Taxonomy" id="1660"/>
    <lineage>
        <taxon>Bacteria</taxon>
        <taxon>Bacillati</taxon>
        <taxon>Actinomycetota</taxon>
        <taxon>Actinomycetes</taxon>
        <taxon>Actinomycetales</taxon>
        <taxon>Actinomycetaceae</taxon>
        <taxon>Schaalia</taxon>
    </lineage>
</organism>
<evidence type="ECO:0000313" key="2">
    <source>
        <dbReference type="EMBL" id="QGS11218.1"/>
    </source>
</evidence>
<name>A0A857AAL3_9ACTO</name>
<dbReference type="AlphaFoldDB" id="A0A857AAL3"/>
<proteinExistence type="predicted"/>
<evidence type="ECO:0000256" key="1">
    <source>
        <dbReference type="SAM" id="MobiDB-lite"/>
    </source>
</evidence>
<dbReference type="EMBL" id="CP046315">
    <property type="protein sequence ID" value="QGS11218.1"/>
    <property type="molecule type" value="Genomic_DNA"/>
</dbReference>
<evidence type="ECO:0000313" key="3">
    <source>
        <dbReference type="Proteomes" id="UP000424490"/>
    </source>
</evidence>
<dbReference type="Proteomes" id="UP000424490">
    <property type="component" value="Chromosome"/>
</dbReference>
<gene>
    <name evidence="2" type="ORF">FOC40_07270</name>
</gene>
<protein>
    <recommendedName>
        <fullName evidence="4">ATP/GTP-binding protein</fullName>
    </recommendedName>
</protein>
<reference evidence="2 3" key="1">
    <citation type="submission" date="2019-11" db="EMBL/GenBank/DDBJ databases">
        <title>FDA dAtabase for Regulatory Grade micrObial Sequences (FDA-ARGOS): Supporting development and validation of Infectious Disease Dx tests.</title>
        <authorList>
            <person name="Stonesifer R."/>
            <person name="Tallon L."/>
            <person name="Sadzewicz L."/>
            <person name="Vavikolanu K."/>
            <person name="Mehta A."/>
            <person name="Aluvathingal J."/>
            <person name="Nadendla S."/>
            <person name="Myers T."/>
            <person name="Yan Y."/>
            <person name="Sichtig H."/>
        </authorList>
    </citation>
    <scope>NUCLEOTIDE SEQUENCE [LARGE SCALE GENOMIC DNA]</scope>
    <source>
        <strain evidence="2 3">FDAARGOS_732</strain>
    </source>
</reference>
<sequence length="82" mass="9359">MQMERLASVPRMERGPDGGDYQVRRLPGSEKVYTCPACLRPIPVGTAHVVAWPEEAPFGLPQGVEARRHWHLECWRRGLRPL</sequence>
<accession>A0A857AAL3</accession>